<keyword evidence="1" id="KW-0732">Signal</keyword>
<accession>A0ABM9MG80</accession>
<evidence type="ECO:0000313" key="3">
    <source>
        <dbReference type="Proteomes" id="UP001190466"/>
    </source>
</evidence>
<protein>
    <submittedName>
        <fullName evidence="2">Uncharacterized protein</fullName>
    </submittedName>
</protein>
<keyword evidence="3" id="KW-1185">Reference proteome</keyword>
<dbReference type="RefSeq" id="WP_316510544.1">
    <property type="nucleotide sequence ID" value="NZ_OY726395.1"/>
</dbReference>
<evidence type="ECO:0000313" key="2">
    <source>
        <dbReference type="EMBL" id="CAJ1584443.1"/>
    </source>
</evidence>
<feature type="signal peptide" evidence="1">
    <location>
        <begin position="1"/>
        <end position="24"/>
    </location>
</feature>
<organism evidence="2 3">
    <name type="scientific">[Mycobacterium] wendilense</name>
    <dbReference type="NCBI Taxonomy" id="3064284"/>
    <lineage>
        <taxon>Bacteria</taxon>
        <taxon>Bacillati</taxon>
        <taxon>Actinomycetota</taxon>
        <taxon>Actinomycetes</taxon>
        <taxon>Mycobacteriales</taxon>
        <taxon>Mycobacteriaceae</taxon>
        <taxon>Mycolicibacter</taxon>
    </lineage>
</organism>
<name>A0ABM9MG80_9MYCO</name>
<dbReference type="Proteomes" id="UP001190466">
    <property type="component" value="Chromosome"/>
</dbReference>
<reference evidence="2 3" key="1">
    <citation type="submission" date="2023-08" db="EMBL/GenBank/DDBJ databases">
        <authorList>
            <person name="Folkvardsen B D."/>
            <person name="Norman A."/>
        </authorList>
    </citation>
    <scope>NUCLEOTIDE SEQUENCE [LARGE SCALE GENOMIC DNA]</scope>
    <source>
        <strain evidence="2 3">Mu0050</strain>
    </source>
</reference>
<dbReference type="EMBL" id="OY726395">
    <property type="protein sequence ID" value="CAJ1584443.1"/>
    <property type="molecule type" value="Genomic_DNA"/>
</dbReference>
<dbReference type="PROSITE" id="PS51257">
    <property type="entry name" value="PROKAR_LIPOPROTEIN"/>
    <property type="match status" value="1"/>
</dbReference>
<feature type="chain" id="PRO_5045626422" evidence="1">
    <location>
        <begin position="25"/>
        <end position="272"/>
    </location>
</feature>
<sequence length="272" mass="28035">MAISRSVRAAAAAAIAIVAAGCSAAQPPAGAIDAGSAEPAPTISGALDTWQDAVCQPATPDGTDSCTPLDGDGSINFDHFDSQEAMDAQLSWAGSHYAAHTVVDNRPLVIWTPAEHGEDDLHPLRDFGFALTSYEQPSTFAARPADAGPAALPIAGAAVPIPVNPYGYAGVQTASGELQCMIQAAFVGCQSIGMTWPVHLDGSGPYHGVKINPDGSLTWIDGNLGAEASTTLDHQTYRALGWTVVAGADGVQFRNDRTGHGAIVSVSRVQQF</sequence>
<proteinExistence type="predicted"/>
<evidence type="ECO:0000256" key="1">
    <source>
        <dbReference type="SAM" id="SignalP"/>
    </source>
</evidence>
<gene>
    <name evidence="2" type="ORF">MU0050_003186</name>
</gene>